<keyword evidence="3 10" id="KW-0479">Metal-binding</keyword>
<accession>A0A398D2N5</accession>
<dbReference type="PANTHER" id="PTHR32120">
    <property type="entry name" value="SMALL RIBOSOMAL SUBUNIT BIOGENESIS GTPASE RSGA"/>
    <property type="match status" value="1"/>
</dbReference>
<keyword evidence="2 10" id="KW-0690">Ribosome biogenesis</keyword>
<dbReference type="AlphaFoldDB" id="A0A398D2N5"/>
<gene>
    <name evidence="10 13" type="primary">rsgA</name>
    <name evidence="13" type="ORF">SMC7_05985</name>
</gene>
<dbReference type="CDD" id="cd01854">
    <property type="entry name" value="YjeQ_EngC"/>
    <property type="match status" value="1"/>
</dbReference>
<dbReference type="RefSeq" id="WP_119089445.1">
    <property type="nucleotide sequence ID" value="NZ_QXIS01000033.1"/>
</dbReference>
<dbReference type="HAMAP" id="MF_01820">
    <property type="entry name" value="GTPase_RsgA"/>
    <property type="match status" value="1"/>
</dbReference>
<comment type="caution">
    <text evidence="13">The sequence shown here is derived from an EMBL/GenBank/DDBJ whole genome shotgun (WGS) entry which is preliminary data.</text>
</comment>
<evidence type="ECO:0000256" key="5">
    <source>
        <dbReference type="ARBA" id="ARBA00022741"/>
    </source>
</evidence>
<comment type="subcellular location">
    <subcellularLocation>
        <location evidence="10">Cytoplasm</location>
    </subcellularLocation>
</comment>
<keyword evidence="8 10" id="KW-0694">RNA-binding</keyword>
<protein>
    <recommendedName>
        <fullName evidence="10">Small ribosomal subunit biogenesis GTPase RsgA</fullName>
        <ecNumber evidence="10">3.6.1.-</ecNumber>
    </recommendedName>
</protein>
<dbReference type="EC" id="3.6.1.-" evidence="10"/>
<dbReference type="Proteomes" id="UP000266328">
    <property type="component" value="Unassembled WGS sequence"/>
</dbReference>
<keyword evidence="7 10" id="KW-0862">Zinc</keyword>
<dbReference type="NCBIfam" id="TIGR00157">
    <property type="entry name" value="ribosome small subunit-dependent GTPase A"/>
    <property type="match status" value="1"/>
</dbReference>
<evidence type="ECO:0000256" key="9">
    <source>
        <dbReference type="ARBA" id="ARBA00023134"/>
    </source>
</evidence>
<dbReference type="GO" id="GO:0005525">
    <property type="term" value="F:GTP binding"/>
    <property type="evidence" value="ECO:0007669"/>
    <property type="project" value="UniProtKB-UniRule"/>
</dbReference>
<dbReference type="Pfam" id="PF03193">
    <property type="entry name" value="RsgA_GTPase"/>
    <property type="match status" value="1"/>
</dbReference>
<dbReference type="Gene3D" id="1.10.40.50">
    <property type="entry name" value="Probable gtpase engc, domain 3"/>
    <property type="match status" value="1"/>
</dbReference>
<dbReference type="InterPro" id="IPR030378">
    <property type="entry name" value="G_CP_dom"/>
</dbReference>
<feature type="binding site" evidence="10">
    <location>
        <begin position="149"/>
        <end position="152"/>
    </location>
    <ligand>
        <name>GTP</name>
        <dbReference type="ChEBI" id="CHEBI:37565"/>
    </ligand>
</feature>
<dbReference type="GO" id="GO:0003924">
    <property type="term" value="F:GTPase activity"/>
    <property type="evidence" value="ECO:0007669"/>
    <property type="project" value="UniProtKB-UniRule"/>
</dbReference>
<feature type="binding site" evidence="10">
    <location>
        <position position="287"/>
    </location>
    <ligand>
        <name>Zn(2+)</name>
        <dbReference type="ChEBI" id="CHEBI:29105"/>
    </ligand>
</feature>
<evidence type="ECO:0000259" key="11">
    <source>
        <dbReference type="PROSITE" id="PS50936"/>
    </source>
</evidence>
<reference evidence="13 14" key="1">
    <citation type="submission" date="2018-09" db="EMBL/GenBank/DDBJ databases">
        <title>Discovery and Ecogenomic Context for Candidatus Cryosericales, a Global Caldiserica Order Active in Thawing Permafrost.</title>
        <authorList>
            <person name="Martinez M.A."/>
            <person name="Woodcroft B.J."/>
            <person name="Ignacio Espinoza J.C."/>
            <person name="Zayed A."/>
            <person name="Singleton C.M."/>
            <person name="Boyd J."/>
            <person name="Li Y.-F."/>
            <person name="Purvine S."/>
            <person name="Maughan H."/>
            <person name="Hodgkins S.B."/>
            <person name="Anderson D."/>
            <person name="Sederholm M."/>
            <person name="Temperton B."/>
            <person name="Saleska S.R."/>
            <person name="Tyson G.W."/>
            <person name="Rich V.I."/>
        </authorList>
    </citation>
    <scope>NUCLEOTIDE SEQUENCE [LARGE SCALE GENOMIC DNA]</scope>
    <source>
        <strain evidence="13 14">SMC7</strain>
    </source>
</reference>
<evidence type="ECO:0000259" key="12">
    <source>
        <dbReference type="PROSITE" id="PS51721"/>
    </source>
</evidence>
<feature type="binding site" evidence="10">
    <location>
        <position position="295"/>
    </location>
    <ligand>
        <name>Zn(2+)</name>
        <dbReference type="ChEBI" id="CHEBI:29105"/>
    </ligand>
</feature>
<dbReference type="GO" id="GO:0046872">
    <property type="term" value="F:metal ion binding"/>
    <property type="evidence" value="ECO:0007669"/>
    <property type="project" value="UniProtKB-KW"/>
</dbReference>
<feature type="domain" description="CP-type G" evidence="12">
    <location>
        <begin position="101"/>
        <end position="259"/>
    </location>
</feature>
<evidence type="ECO:0000256" key="6">
    <source>
        <dbReference type="ARBA" id="ARBA00022801"/>
    </source>
</evidence>
<evidence type="ECO:0000313" key="13">
    <source>
        <dbReference type="EMBL" id="RIE05701.1"/>
    </source>
</evidence>
<evidence type="ECO:0000256" key="10">
    <source>
        <dbReference type="HAMAP-Rule" id="MF_01820"/>
    </source>
</evidence>
<feature type="binding site" evidence="10">
    <location>
        <position position="282"/>
    </location>
    <ligand>
        <name>Zn(2+)</name>
        <dbReference type="ChEBI" id="CHEBI:29105"/>
    </ligand>
</feature>
<dbReference type="InterPro" id="IPR027417">
    <property type="entry name" value="P-loop_NTPase"/>
</dbReference>
<comment type="cofactor">
    <cofactor evidence="10">
        <name>Zn(2+)</name>
        <dbReference type="ChEBI" id="CHEBI:29105"/>
    </cofactor>
    <text evidence="10">Binds 1 zinc ion per subunit.</text>
</comment>
<keyword evidence="9 10" id="KW-0342">GTP-binding</keyword>
<comment type="similarity">
    <text evidence="10">Belongs to the TRAFAC class YlqF/YawG GTPase family. RsgA subfamily.</text>
</comment>
<feature type="domain" description="EngC GTPase" evidence="11">
    <location>
        <begin position="110"/>
        <end position="257"/>
    </location>
</feature>
<name>A0A398D2N5_9BACT</name>
<dbReference type="EMBL" id="QXIS01000033">
    <property type="protein sequence ID" value="RIE05701.1"/>
    <property type="molecule type" value="Genomic_DNA"/>
</dbReference>
<dbReference type="PROSITE" id="PS51721">
    <property type="entry name" value="G_CP"/>
    <property type="match status" value="1"/>
</dbReference>
<feature type="binding site" evidence="10">
    <location>
        <position position="289"/>
    </location>
    <ligand>
        <name>Zn(2+)</name>
        <dbReference type="ChEBI" id="CHEBI:29105"/>
    </ligand>
</feature>
<keyword evidence="5 10" id="KW-0547">Nucleotide-binding</keyword>
<keyword evidence="14" id="KW-1185">Reference proteome</keyword>
<evidence type="ECO:0000256" key="1">
    <source>
        <dbReference type="ARBA" id="ARBA00022490"/>
    </source>
</evidence>
<evidence type="ECO:0000256" key="8">
    <source>
        <dbReference type="ARBA" id="ARBA00022884"/>
    </source>
</evidence>
<organism evidence="13 14">
    <name type="scientific">Candidatus Cryosericum terrychapinii</name>
    <dbReference type="NCBI Taxonomy" id="2290919"/>
    <lineage>
        <taxon>Bacteria</taxon>
        <taxon>Pseudomonadati</taxon>
        <taxon>Caldisericota/Cryosericota group</taxon>
        <taxon>Candidatus Cryosericota</taxon>
        <taxon>Candidatus Cryosericia</taxon>
        <taxon>Candidatus Cryosericales</taxon>
        <taxon>Candidatus Cryosericaceae</taxon>
        <taxon>Candidatus Cryosericum</taxon>
    </lineage>
</organism>
<evidence type="ECO:0000313" key="14">
    <source>
        <dbReference type="Proteomes" id="UP000266328"/>
    </source>
</evidence>
<evidence type="ECO:0000256" key="2">
    <source>
        <dbReference type="ARBA" id="ARBA00022517"/>
    </source>
</evidence>
<evidence type="ECO:0000256" key="4">
    <source>
        <dbReference type="ARBA" id="ARBA00022730"/>
    </source>
</evidence>
<comment type="function">
    <text evidence="10">One of several proteins that assist in the late maturation steps of the functional core of the 30S ribosomal subunit. Helps release RbfA from mature subunits. May play a role in the assembly of ribosomal proteins into the subunit. Circularly permuted GTPase that catalyzes slow GTP hydrolysis, GTPase activity is stimulated by the 30S ribosomal subunit.</text>
</comment>
<dbReference type="Gene3D" id="3.40.50.300">
    <property type="entry name" value="P-loop containing nucleotide triphosphate hydrolases"/>
    <property type="match status" value="1"/>
</dbReference>
<dbReference type="OrthoDB" id="9809485at2"/>
<evidence type="ECO:0000256" key="7">
    <source>
        <dbReference type="ARBA" id="ARBA00022833"/>
    </source>
</evidence>
<dbReference type="GO" id="GO:0042274">
    <property type="term" value="P:ribosomal small subunit biogenesis"/>
    <property type="evidence" value="ECO:0007669"/>
    <property type="project" value="UniProtKB-UniRule"/>
</dbReference>
<dbReference type="GO" id="GO:0019843">
    <property type="term" value="F:rRNA binding"/>
    <property type="evidence" value="ECO:0007669"/>
    <property type="project" value="UniProtKB-KW"/>
</dbReference>
<dbReference type="GO" id="GO:0005737">
    <property type="term" value="C:cytoplasm"/>
    <property type="evidence" value="ECO:0007669"/>
    <property type="project" value="UniProtKB-SubCell"/>
</dbReference>
<comment type="subunit">
    <text evidence="10">Monomer. Associates with 30S ribosomal subunit, binds 16S rRNA.</text>
</comment>
<sequence>MHLAALGWDDYFSRQFESLERDGLVPARIVEQHKNGYIAYGEHGEWQAEVTGRFLHVLAGSVGFPAVGDWVGLQPLPNEDRALIHAFLRRRTQFVRKVAGSGIEEQVVASNVDVVFLVTGLDGNFNLRRIERYLTEAWSSGAQPVVVLNKADLCDDVAACIRSVEAVAPGAAVHAVSAARNEGVDVVRSYLTPGRTIAFLGSSGVGKSTIINRLLGEDRQKVQAVSNAVGKGRHTTTSRSLLLHPDGGMIIDTPGMRELQLWASEGDVEQSFTDIELLAGKCRFGDCTHSTEPGCAVTAAVEDGSLDEDRYRNYMKLQKEVRRLQRFQELREHTRGDGDLSRVHGTRRTVERIREPIRGQRDFDRVSIVDRDEL</sequence>
<proteinExistence type="inferred from homology"/>
<dbReference type="PROSITE" id="PS50936">
    <property type="entry name" value="ENGC_GTPASE"/>
    <property type="match status" value="1"/>
</dbReference>
<keyword evidence="4 10" id="KW-0699">rRNA-binding</keyword>
<dbReference type="PANTHER" id="PTHR32120:SF10">
    <property type="entry name" value="SMALL RIBOSOMAL SUBUNIT BIOGENESIS GTPASE RSGA"/>
    <property type="match status" value="1"/>
</dbReference>
<keyword evidence="1 10" id="KW-0963">Cytoplasm</keyword>
<evidence type="ECO:0000256" key="3">
    <source>
        <dbReference type="ARBA" id="ARBA00022723"/>
    </source>
</evidence>
<dbReference type="InterPro" id="IPR010914">
    <property type="entry name" value="RsgA_GTPase_dom"/>
</dbReference>
<keyword evidence="6 10" id="KW-0378">Hydrolase</keyword>
<dbReference type="InterPro" id="IPR004881">
    <property type="entry name" value="Ribosome_biogen_GTPase_RsgA"/>
</dbReference>
<feature type="binding site" evidence="10">
    <location>
        <begin position="201"/>
        <end position="209"/>
    </location>
    <ligand>
        <name>GTP</name>
        <dbReference type="ChEBI" id="CHEBI:37565"/>
    </ligand>
</feature>
<dbReference type="SUPFAM" id="SSF52540">
    <property type="entry name" value="P-loop containing nucleoside triphosphate hydrolases"/>
    <property type="match status" value="1"/>
</dbReference>